<protein>
    <submittedName>
        <fullName evidence="1">Uncharacterized protein</fullName>
    </submittedName>
</protein>
<organism evidence="1 2">
    <name type="scientific">Paraburkholderia gardini</name>
    <dbReference type="NCBI Taxonomy" id="2823469"/>
    <lineage>
        <taxon>Bacteria</taxon>
        <taxon>Pseudomonadati</taxon>
        <taxon>Pseudomonadota</taxon>
        <taxon>Betaproteobacteria</taxon>
        <taxon>Burkholderiales</taxon>
        <taxon>Burkholderiaceae</taxon>
        <taxon>Paraburkholderia</taxon>
    </lineage>
</organism>
<dbReference type="EMBL" id="CAJQYY010000008">
    <property type="protein sequence ID" value="CAG4894365.1"/>
    <property type="molecule type" value="Genomic_DNA"/>
</dbReference>
<proteinExistence type="predicted"/>
<reference evidence="1 2" key="1">
    <citation type="submission" date="2021-04" db="EMBL/GenBank/DDBJ databases">
        <authorList>
            <person name="Vanwijnsberghe S."/>
        </authorList>
    </citation>
    <scope>NUCLEOTIDE SEQUENCE [LARGE SCALE GENOMIC DNA]</scope>
    <source>
        <strain evidence="1 2">LMG 32171</strain>
    </source>
</reference>
<gene>
    <name evidence="1" type="ORF">R54767_01727</name>
</gene>
<accession>A0ABN7QM30</accession>
<sequence length="64" mass="7167">MRPTRIVPSPRVRPFYTMFIASAHVHSSGSKRHAHKAPALSDAPRFVNADGARFVQRRAITPFP</sequence>
<dbReference type="Proteomes" id="UP000789752">
    <property type="component" value="Unassembled WGS sequence"/>
</dbReference>
<keyword evidence="2" id="KW-1185">Reference proteome</keyword>
<evidence type="ECO:0000313" key="2">
    <source>
        <dbReference type="Proteomes" id="UP000789752"/>
    </source>
</evidence>
<name>A0ABN7QM30_9BURK</name>
<evidence type="ECO:0000313" key="1">
    <source>
        <dbReference type="EMBL" id="CAG4894365.1"/>
    </source>
</evidence>
<comment type="caution">
    <text evidence="1">The sequence shown here is derived from an EMBL/GenBank/DDBJ whole genome shotgun (WGS) entry which is preliminary data.</text>
</comment>